<evidence type="ECO:0000313" key="1">
    <source>
        <dbReference type="EMBL" id="CAK9121533.1"/>
    </source>
</evidence>
<evidence type="ECO:0000313" key="2">
    <source>
        <dbReference type="Proteomes" id="UP001642485"/>
    </source>
</evidence>
<keyword evidence="2" id="KW-1185">Reference proteome</keyword>
<sequence>MHTICCSHFAPDCVTHNESDNNPTIFYNFVGNFIPPEWSTLSSRNGKILSKTSRQLLSLIVFRLQIYYNNSIDELQETYHFFEDSLGVCQERVRQCLLELKKSGFIEFYKATIVKYGIKCRNTPCIKLARNF</sequence>
<proteinExistence type="predicted"/>
<dbReference type="EMBL" id="OZ018776">
    <property type="protein sequence ID" value="CAK9121533.1"/>
    <property type="molecule type" value="Genomic_DNA"/>
</dbReference>
<reference evidence="1 2" key="1">
    <citation type="submission" date="2024-02" db="EMBL/GenBank/DDBJ databases">
        <authorList>
            <person name="Nijsse B."/>
            <person name="Sprong H."/>
        </authorList>
    </citation>
    <scope>NUCLEOTIDE SEQUENCE [LARGE SCALE GENOMIC DNA]</scope>
    <source>
        <strain evidence="1">OB144</strain>
    </source>
</reference>
<gene>
    <name evidence="1" type="ORF">OB144RH_07085</name>
</gene>
<dbReference type="Proteomes" id="UP001642485">
    <property type="component" value="Chromosome"/>
</dbReference>
<accession>A0ABP0T5X7</accession>
<organism evidence="1 2">
    <name type="scientific">Rickettsia helvetica</name>
    <dbReference type="NCBI Taxonomy" id="35789"/>
    <lineage>
        <taxon>Bacteria</taxon>
        <taxon>Pseudomonadati</taxon>
        <taxon>Pseudomonadota</taxon>
        <taxon>Alphaproteobacteria</taxon>
        <taxon>Rickettsiales</taxon>
        <taxon>Rickettsiaceae</taxon>
        <taxon>Rickettsieae</taxon>
        <taxon>Rickettsia</taxon>
        <taxon>spotted fever group</taxon>
    </lineage>
</organism>
<protein>
    <submittedName>
        <fullName evidence="1">Transposase</fullName>
    </submittedName>
</protein>
<name>A0ABP0T5X7_RICHE</name>